<protein>
    <submittedName>
        <fullName evidence="2">Uncharacterized protein</fullName>
    </submittedName>
</protein>
<proteinExistence type="predicted"/>
<dbReference type="KEGG" id="lgi:LOTGIDRAFT_153320"/>
<evidence type="ECO:0000313" key="2">
    <source>
        <dbReference type="EMBL" id="ESO93848.1"/>
    </source>
</evidence>
<organism evidence="2 3">
    <name type="scientific">Lottia gigantea</name>
    <name type="common">Giant owl limpet</name>
    <dbReference type="NCBI Taxonomy" id="225164"/>
    <lineage>
        <taxon>Eukaryota</taxon>
        <taxon>Metazoa</taxon>
        <taxon>Spiralia</taxon>
        <taxon>Lophotrochozoa</taxon>
        <taxon>Mollusca</taxon>
        <taxon>Gastropoda</taxon>
        <taxon>Patellogastropoda</taxon>
        <taxon>Lottioidea</taxon>
        <taxon>Lottiidae</taxon>
        <taxon>Lottia</taxon>
    </lineage>
</organism>
<gene>
    <name evidence="2" type="ORF">LOTGIDRAFT_153320</name>
</gene>
<feature type="compositionally biased region" description="Basic and acidic residues" evidence="1">
    <location>
        <begin position="249"/>
        <end position="264"/>
    </location>
</feature>
<dbReference type="GeneID" id="20235928"/>
<dbReference type="AlphaFoldDB" id="V3ZR30"/>
<keyword evidence="3" id="KW-1185">Reference proteome</keyword>
<feature type="compositionally biased region" description="Polar residues" evidence="1">
    <location>
        <begin position="265"/>
        <end position="280"/>
    </location>
</feature>
<evidence type="ECO:0000256" key="1">
    <source>
        <dbReference type="SAM" id="MobiDB-lite"/>
    </source>
</evidence>
<dbReference type="STRING" id="225164.V3ZR30"/>
<evidence type="ECO:0000313" key="3">
    <source>
        <dbReference type="Proteomes" id="UP000030746"/>
    </source>
</evidence>
<reference evidence="2 3" key="1">
    <citation type="journal article" date="2013" name="Nature">
        <title>Insights into bilaterian evolution from three spiralian genomes.</title>
        <authorList>
            <person name="Simakov O."/>
            <person name="Marletaz F."/>
            <person name="Cho S.J."/>
            <person name="Edsinger-Gonzales E."/>
            <person name="Havlak P."/>
            <person name="Hellsten U."/>
            <person name="Kuo D.H."/>
            <person name="Larsson T."/>
            <person name="Lv J."/>
            <person name="Arendt D."/>
            <person name="Savage R."/>
            <person name="Osoegawa K."/>
            <person name="de Jong P."/>
            <person name="Grimwood J."/>
            <person name="Chapman J.A."/>
            <person name="Shapiro H."/>
            <person name="Aerts A."/>
            <person name="Otillar R.P."/>
            <person name="Terry A.Y."/>
            <person name="Boore J.L."/>
            <person name="Grigoriev I.V."/>
            <person name="Lindberg D.R."/>
            <person name="Seaver E.C."/>
            <person name="Weisblat D.A."/>
            <person name="Putnam N.H."/>
            <person name="Rokhsar D.S."/>
        </authorList>
    </citation>
    <scope>NUCLEOTIDE SEQUENCE [LARGE SCALE GENOMIC DNA]</scope>
</reference>
<feature type="region of interest" description="Disordered" evidence="1">
    <location>
        <begin position="249"/>
        <end position="291"/>
    </location>
</feature>
<dbReference type="CTD" id="20235928"/>
<sequence length="291" mass="33488">MEQLRENLLKNEWVRDSGIPSLTHGELALTSTSYLDKWLADFESKTLNPRYMTMLTLFDTLLEKQDVLESFLLNSAKFSLMKRLNSTKIRISRDKETLLKLGWFETSDEPTTFDRDLTSVSKFDKMTNLDRWFKNYEDRRNQNIQVKEPATSAINKDVEKLLDMLSSKKISLPAKTSQVIVDKWQLKKSLKSRHHEVAINRLGQGWSVTKKSRNQITVVKVAESKNLKNGASTSCKLVIKDTSRKTDRLAKCDTRQGRRDKFEAQNKSNITSPYQSTSLEQKAPVSGKAVY</sequence>
<name>V3ZR30_LOTGI</name>
<dbReference type="Proteomes" id="UP000030746">
    <property type="component" value="Unassembled WGS sequence"/>
</dbReference>
<accession>V3ZR30</accession>
<dbReference type="EMBL" id="KB201890">
    <property type="protein sequence ID" value="ESO93848.1"/>
    <property type="molecule type" value="Genomic_DNA"/>
</dbReference>
<dbReference type="HOGENOM" id="CLU_957396_0_0_1"/>
<dbReference type="RefSeq" id="XP_009055470.1">
    <property type="nucleotide sequence ID" value="XM_009057222.1"/>
</dbReference>